<evidence type="ECO:0000313" key="3">
    <source>
        <dbReference type="EMBL" id="KKR29943.1"/>
    </source>
</evidence>
<evidence type="ECO:0000256" key="2">
    <source>
        <dbReference type="SAM" id="Phobius"/>
    </source>
</evidence>
<dbReference type="Pfam" id="PF02592">
    <property type="entry name" value="Vut_1"/>
    <property type="match status" value="1"/>
</dbReference>
<comment type="caution">
    <text evidence="3">The sequence shown here is derived from an EMBL/GenBank/DDBJ whole genome shotgun (WGS) entry which is preliminary data.</text>
</comment>
<evidence type="ECO:0000313" key="4">
    <source>
        <dbReference type="Proteomes" id="UP000034793"/>
    </source>
</evidence>
<feature type="transmembrane region" description="Helical" evidence="2">
    <location>
        <begin position="32"/>
        <end position="52"/>
    </location>
</feature>
<name>A0A0G0PPV5_9BACT</name>
<dbReference type="PANTHER" id="PTHR34300:SF2">
    <property type="entry name" value="QUEUOSINE PRECURSOR TRANSPORTER-RELATED"/>
    <property type="match status" value="1"/>
</dbReference>
<feature type="transmembrane region" description="Helical" evidence="2">
    <location>
        <begin position="188"/>
        <end position="207"/>
    </location>
</feature>
<dbReference type="InterPro" id="IPR003744">
    <property type="entry name" value="YhhQ"/>
</dbReference>
<gene>
    <name evidence="3" type="ORF">UT61_C0018G0016</name>
</gene>
<feature type="transmembrane region" description="Helical" evidence="2">
    <location>
        <begin position="440"/>
        <end position="458"/>
    </location>
</feature>
<accession>A0A0G0PPV5</accession>
<sequence>MALLYSIVVFLPPAIGFDANDAYTRVLGQVPRIVLASLIAFFVGSILNDYILAKMKVWTKGKHLWARTIGSTIIGEGADTVLVFLIAFYGVLPMSLIYGFDHKLYEFFLETLRDSANIIVKYHLAPGHMIWWFNFVIWFDNPLTSEIWFPVGYLSTIKLLPILADLGIAAFIFFLARKIKVKKPILWPFLYLFSPFSWYLSALWGQYDQVGFFFLLLAFYLLSKRKLILSPFLLSLSIGIKPTSLIFIPLYLFLYFKNKPNIREFFLGILLVGIVQYLSTKAFTDQNIITYTRETLIPIIFYKSDFRISTNSFNFWHIFTRDKIFGHNEVLFLLPTRIWGLLIFGVLNIIAISKIKVKKFKTVVFGMFIIGFGGWLYLTNMLERYAFAGVVSGLLLSIYFPKLLKYWFILSIIYWINLFRGWWYPETLLILKNFLTVNKGVFEVVLALLNVIFYLAIVQKVKNEEIRKLS</sequence>
<dbReference type="PATRIC" id="fig|1618552.3.peg.583"/>
<organism evidence="3 4">
    <name type="scientific">Candidatus Woesebacteria bacterium GW2011_GWA1_39_8</name>
    <dbReference type="NCBI Taxonomy" id="1618552"/>
    <lineage>
        <taxon>Bacteria</taxon>
        <taxon>Candidatus Woeseibacteriota</taxon>
    </lineage>
</organism>
<dbReference type="Proteomes" id="UP000034793">
    <property type="component" value="Unassembled WGS sequence"/>
</dbReference>
<feature type="transmembrane region" description="Helical" evidence="2">
    <location>
        <begin position="73"/>
        <end position="100"/>
    </location>
</feature>
<keyword evidence="2" id="KW-0812">Transmembrane</keyword>
<dbReference type="AlphaFoldDB" id="A0A0G0PPV5"/>
<feature type="transmembrane region" description="Helical" evidence="2">
    <location>
        <begin position="362"/>
        <end position="378"/>
    </location>
</feature>
<feature type="transmembrane region" description="Helical" evidence="2">
    <location>
        <begin position="330"/>
        <end position="350"/>
    </location>
</feature>
<keyword evidence="2" id="KW-0472">Membrane</keyword>
<dbReference type="EMBL" id="LBXL01000018">
    <property type="protein sequence ID" value="KKR29943.1"/>
    <property type="molecule type" value="Genomic_DNA"/>
</dbReference>
<dbReference type="NCBIfam" id="TIGR00697">
    <property type="entry name" value="queuosine precursor transporter"/>
    <property type="match status" value="1"/>
</dbReference>
<dbReference type="PANTHER" id="PTHR34300">
    <property type="entry name" value="QUEUOSINE PRECURSOR TRANSPORTER-RELATED"/>
    <property type="match status" value="1"/>
</dbReference>
<reference evidence="3 4" key="1">
    <citation type="journal article" date="2015" name="Nature">
        <title>rRNA introns, odd ribosomes, and small enigmatic genomes across a large radiation of phyla.</title>
        <authorList>
            <person name="Brown C.T."/>
            <person name="Hug L.A."/>
            <person name="Thomas B.C."/>
            <person name="Sharon I."/>
            <person name="Castelle C.J."/>
            <person name="Singh A."/>
            <person name="Wilkins M.J."/>
            <person name="Williams K.H."/>
            <person name="Banfield J.F."/>
        </authorList>
    </citation>
    <scope>NUCLEOTIDE SEQUENCE [LARGE SCALE GENOMIC DNA]</scope>
</reference>
<protein>
    <recommendedName>
        <fullName evidence="1">Queuosine precursor transporter</fullName>
    </recommendedName>
</protein>
<keyword evidence="2" id="KW-1133">Transmembrane helix</keyword>
<feature type="non-terminal residue" evidence="3">
    <location>
        <position position="1"/>
    </location>
</feature>
<evidence type="ECO:0000256" key="1">
    <source>
        <dbReference type="NCBIfam" id="TIGR00697"/>
    </source>
</evidence>
<feature type="transmembrane region" description="Helical" evidence="2">
    <location>
        <begin position="147"/>
        <end position="176"/>
    </location>
</feature>
<proteinExistence type="predicted"/>
<feature type="transmembrane region" description="Helical" evidence="2">
    <location>
        <begin position="227"/>
        <end position="253"/>
    </location>
</feature>